<evidence type="ECO:0000313" key="3">
    <source>
        <dbReference type="Proteomes" id="UP000034774"/>
    </source>
</evidence>
<keyword evidence="1" id="KW-0812">Transmembrane</keyword>
<accession>A0A0G0LLT9</accession>
<dbReference type="STRING" id="1618572.UT17_C0003G0030"/>
<feature type="transmembrane region" description="Helical" evidence="1">
    <location>
        <begin position="6"/>
        <end position="27"/>
    </location>
</feature>
<dbReference type="InterPro" id="IPR027981">
    <property type="entry name" value="DUF4446"/>
</dbReference>
<name>A0A0G0LLT9_9BACT</name>
<keyword evidence="1" id="KW-1133">Transmembrane helix</keyword>
<evidence type="ECO:0008006" key="4">
    <source>
        <dbReference type="Google" id="ProtNLM"/>
    </source>
</evidence>
<gene>
    <name evidence="2" type="ORF">UT17_C0003G0030</name>
</gene>
<keyword evidence="1" id="KW-0472">Membrane</keyword>
<evidence type="ECO:0000256" key="1">
    <source>
        <dbReference type="SAM" id="Phobius"/>
    </source>
</evidence>
<organism evidence="2 3">
    <name type="scientific">Candidatus Woesebacteria bacterium GW2011_GWB1_39_10</name>
    <dbReference type="NCBI Taxonomy" id="1618572"/>
    <lineage>
        <taxon>Bacteria</taxon>
        <taxon>Candidatus Woeseibacteriota</taxon>
    </lineage>
</organism>
<dbReference type="EMBL" id="LBVU01000003">
    <property type="protein sequence ID" value="KKQ92007.1"/>
    <property type="molecule type" value="Genomic_DNA"/>
</dbReference>
<dbReference type="AlphaFoldDB" id="A0A0G0LLT9"/>
<comment type="caution">
    <text evidence="2">The sequence shown here is derived from an EMBL/GenBank/DDBJ whole genome shotgun (WGS) entry which is preliminary data.</text>
</comment>
<protein>
    <recommendedName>
        <fullName evidence="4">DUF4446 domain-containing protein</fullName>
    </recommendedName>
</protein>
<evidence type="ECO:0000313" key="2">
    <source>
        <dbReference type="EMBL" id="KKQ92007.1"/>
    </source>
</evidence>
<sequence length="152" mass="17299">METQVFLFLTITAVWLLGISIILYKIFVIFNRLTKGVGVADLKKVLEKVISKEEENGIDVAKIIKRVSFLEEDGRRHVQKVFIVRFNPFRELGGDHSFSLAILDGEDTGIIITSLHTRDRTRVYMKDIKRGKSSFELSVDEKKALTGAQKSK</sequence>
<proteinExistence type="predicted"/>
<dbReference type="Pfam" id="PF14584">
    <property type="entry name" value="DUF4446"/>
    <property type="match status" value="1"/>
</dbReference>
<dbReference type="Proteomes" id="UP000034774">
    <property type="component" value="Unassembled WGS sequence"/>
</dbReference>
<reference evidence="2 3" key="1">
    <citation type="journal article" date="2015" name="Nature">
        <title>rRNA introns, odd ribosomes, and small enigmatic genomes across a large radiation of phyla.</title>
        <authorList>
            <person name="Brown C.T."/>
            <person name="Hug L.A."/>
            <person name="Thomas B.C."/>
            <person name="Sharon I."/>
            <person name="Castelle C.J."/>
            <person name="Singh A."/>
            <person name="Wilkins M.J."/>
            <person name="Williams K.H."/>
            <person name="Banfield J.F."/>
        </authorList>
    </citation>
    <scope>NUCLEOTIDE SEQUENCE [LARGE SCALE GENOMIC DNA]</scope>
</reference>